<organism evidence="6 7">
    <name type="scientific">Candidatus Vampirococcus lugosii</name>
    <dbReference type="NCBI Taxonomy" id="2789015"/>
    <lineage>
        <taxon>Bacteria</taxon>
        <taxon>Candidatus Absconditibacteriota</taxon>
        <taxon>Vampirococcus</taxon>
    </lineage>
</organism>
<comment type="caution">
    <text evidence="6">The sequence shown here is derived from an EMBL/GenBank/DDBJ whole genome shotgun (WGS) entry which is preliminary data.</text>
</comment>
<evidence type="ECO:0000256" key="5">
    <source>
        <dbReference type="HAMAP-Rule" id="MF_00291"/>
    </source>
</evidence>
<accession>A0ABS5QKN5</accession>
<evidence type="ECO:0000256" key="3">
    <source>
        <dbReference type="ARBA" id="ARBA00023274"/>
    </source>
</evidence>
<dbReference type="InterPro" id="IPR018130">
    <property type="entry name" value="Ribosomal_uS2_CS"/>
</dbReference>
<dbReference type="Gene3D" id="3.40.50.10490">
    <property type="entry name" value="Glucose-6-phosphate isomerase like protein, domain 1"/>
    <property type="match status" value="1"/>
</dbReference>
<dbReference type="Pfam" id="PF00318">
    <property type="entry name" value="Ribosomal_S2"/>
    <property type="match status" value="1"/>
</dbReference>
<comment type="similarity">
    <text evidence="1 5">Belongs to the universal ribosomal protein uS2 family.</text>
</comment>
<dbReference type="InterPro" id="IPR005706">
    <property type="entry name" value="Ribosomal_uS2_bac/mit/plastid"/>
</dbReference>
<dbReference type="InterPro" id="IPR001865">
    <property type="entry name" value="Ribosomal_uS2"/>
</dbReference>
<dbReference type="NCBIfam" id="TIGR01011">
    <property type="entry name" value="rpsB_bact"/>
    <property type="match status" value="1"/>
</dbReference>
<reference evidence="6 7" key="1">
    <citation type="journal article" date="2021" name="Nat. Commun.">
        <title>Reductive evolution and unique predatory mode in the CPR bacterium Vampirococcus lugosii.</title>
        <authorList>
            <person name="Moreira D."/>
            <person name="Zivanovic Y."/>
            <person name="Lopez-Archilla A.I."/>
            <person name="Iniesto M."/>
            <person name="Lopez-Garcia P."/>
        </authorList>
    </citation>
    <scope>NUCLEOTIDE SEQUENCE [LARGE SCALE GENOMIC DNA]</scope>
    <source>
        <strain evidence="6">Chiprana</strain>
    </source>
</reference>
<protein>
    <recommendedName>
        <fullName evidence="4 5">Small ribosomal subunit protein uS2</fullName>
    </recommendedName>
</protein>
<evidence type="ECO:0000256" key="4">
    <source>
        <dbReference type="ARBA" id="ARBA00035256"/>
    </source>
</evidence>
<dbReference type="EMBL" id="JAEDAM010000016">
    <property type="protein sequence ID" value="MBS8121798.1"/>
    <property type="molecule type" value="Genomic_DNA"/>
</dbReference>
<evidence type="ECO:0000256" key="2">
    <source>
        <dbReference type="ARBA" id="ARBA00022980"/>
    </source>
</evidence>
<dbReference type="PANTHER" id="PTHR12534:SF0">
    <property type="entry name" value="SMALL RIBOSOMAL SUBUNIT PROTEIN US2M"/>
    <property type="match status" value="1"/>
</dbReference>
<dbReference type="GO" id="GO:0005840">
    <property type="term" value="C:ribosome"/>
    <property type="evidence" value="ECO:0007669"/>
    <property type="project" value="UniProtKB-KW"/>
</dbReference>
<dbReference type="PANTHER" id="PTHR12534">
    <property type="entry name" value="30S RIBOSOMAL PROTEIN S2 PROKARYOTIC AND ORGANELLAR"/>
    <property type="match status" value="1"/>
</dbReference>
<keyword evidence="7" id="KW-1185">Reference proteome</keyword>
<name>A0ABS5QKN5_9BACT</name>
<sequence length="220" mass="24806">MEITVDSVVGAKSYVGTLKRFANPKTRKYWADVRDGLVIINPEYILSQLKIARERIQSAKNEGKDILLVSDKVIFRDEIKDICESQGIHYMNNNVPSGVFTNFDTLKSRINSMLELSAFVESSDFATLSKKEKQQTIKKLNKLKLIYSGVKNLKKSPDFAIVLDGVALSSFVKEIEILGLDNVILSSTDFDKYWDSSSLVVSNITSYGSVKFVIEYLLKK</sequence>
<gene>
    <name evidence="5" type="primary">rpsB</name>
    <name evidence="6" type="ORF">VAMP_25n211</name>
</gene>
<keyword evidence="3 5" id="KW-0687">Ribonucleoprotein</keyword>
<evidence type="ECO:0000313" key="7">
    <source>
        <dbReference type="Proteomes" id="UP000680365"/>
    </source>
</evidence>
<evidence type="ECO:0000313" key="6">
    <source>
        <dbReference type="EMBL" id="MBS8121798.1"/>
    </source>
</evidence>
<dbReference type="HAMAP" id="MF_00291_B">
    <property type="entry name" value="Ribosomal_uS2_B"/>
    <property type="match status" value="1"/>
</dbReference>
<dbReference type="PROSITE" id="PS00962">
    <property type="entry name" value="RIBOSOMAL_S2_1"/>
    <property type="match status" value="1"/>
</dbReference>
<dbReference type="SUPFAM" id="SSF52313">
    <property type="entry name" value="Ribosomal protein S2"/>
    <property type="match status" value="1"/>
</dbReference>
<dbReference type="InterPro" id="IPR023591">
    <property type="entry name" value="Ribosomal_uS2_flav_dom_sf"/>
</dbReference>
<dbReference type="Proteomes" id="UP000680365">
    <property type="component" value="Unassembled WGS sequence"/>
</dbReference>
<keyword evidence="2 5" id="KW-0689">Ribosomal protein</keyword>
<dbReference type="Gene3D" id="1.10.287.610">
    <property type="entry name" value="Helix hairpin bin"/>
    <property type="match status" value="1"/>
</dbReference>
<evidence type="ECO:0000256" key="1">
    <source>
        <dbReference type="ARBA" id="ARBA00006242"/>
    </source>
</evidence>
<dbReference type="RefSeq" id="WP_213348676.1">
    <property type="nucleotide sequence ID" value="NZ_JAEDAM010000016.1"/>
</dbReference>
<proteinExistence type="inferred from homology"/>